<name>A0ABT1YJZ2_9BACL</name>
<organism evidence="2 3">
    <name type="scientific">Paenibacillus radicis</name>
    <name type="common">ex Xue et al. 2023</name>
    <dbReference type="NCBI Taxonomy" id="2972489"/>
    <lineage>
        <taxon>Bacteria</taxon>
        <taxon>Bacillati</taxon>
        <taxon>Bacillota</taxon>
        <taxon>Bacilli</taxon>
        <taxon>Bacillales</taxon>
        <taxon>Paenibacillaceae</taxon>
        <taxon>Paenibacillus</taxon>
    </lineage>
</organism>
<proteinExistence type="predicted"/>
<feature type="transmembrane region" description="Helical" evidence="1">
    <location>
        <begin position="99"/>
        <end position="122"/>
    </location>
</feature>
<dbReference type="RefSeq" id="WP_258215088.1">
    <property type="nucleotide sequence ID" value="NZ_JANQBD010000015.1"/>
</dbReference>
<keyword evidence="1" id="KW-0812">Transmembrane</keyword>
<reference evidence="2 3" key="1">
    <citation type="submission" date="2022-08" db="EMBL/GenBank/DDBJ databases">
        <title>Paenibacillus endoradicis sp. nov., Paenibacillus radicibacter sp. nov and Paenibacillus pararadicis sp. nov., three cold-adapted plant growth-promoting bacteria isolated from root of Larix gmelinii in Great Khingan.</title>
        <authorList>
            <person name="Xue H."/>
        </authorList>
    </citation>
    <scope>NUCLEOTIDE SEQUENCE [LARGE SCALE GENOMIC DNA]</scope>
    <source>
        <strain evidence="2 3">N5-1-1-5</strain>
    </source>
</reference>
<accession>A0ABT1YJZ2</accession>
<keyword evidence="1" id="KW-1133">Transmembrane helix</keyword>
<keyword evidence="3" id="KW-1185">Reference proteome</keyword>
<protein>
    <submittedName>
        <fullName evidence="2">Uncharacterized protein</fullName>
    </submittedName>
</protein>
<comment type="caution">
    <text evidence="2">The sequence shown here is derived from an EMBL/GenBank/DDBJ whole genome shotgun (WGS) entry which is preliminary data.</text>
</comment>
<dbReference type="Proteomes" id="UP001300012">
    <property type="component" value="Unassembled WGS sequence"/>
</dbReference>
<evidence type="ECO:0000256" key="1">
    <source>
        <dbReference type="SAM" id="Phobius"/>
    </source>
</evidence>
<evidence type="ECO:0000313" key="3">
    <source>
        <dbReference type="Proteomes" id="UP001300012"/>
    </source>
</evidence>
<feature type="transmembrane region" description="Helical" evidence="1">
    <location>
        <begin position="57"/>
        <end position="79"/>
    </location>
</feature>
<keyword evidence="1" id="KW-0472">Membrane</keyword>
<dbReference type="EMBL" id="JANQBD010000015">
    <property type="protein sequence ID" value="MCR8633512.1"/>
    <property type="molecule type" value="Genomic_DNA"/>
</dbReference>
<feature type="transmembrane region" description="Helical" evidence="1">
    <location>
        <begin position="28"/>
        <end position="50"/>
    </location>
</feature>
<sequence>MKKTVISGILSFIHPGLGQIYNDDIIKGIIFIIIVFIGTVIEVCILPALLVLQSLYVIFAIIDILFWVVCIIEAILKAIKNNKTIIEPRAHLNIYVKVIYITLIVTIVPVNFIVHFLLNFLLVPIIMEDAGWINIGIMGYLGG</sequence>
<evidence type="ECO:0000313" key="2">
    <source>
        <dbReference type="EMBL" id="MCR8633512.1"/>
    </source>
</evidence>
<gene>
    <name evidence="2" type="ORF">NV381_20210</name>
</gene>